<keyword evidence="2" id="KW-1185">Reference proteome</keyword>
<proteinExistence type="predicted"/>
<dbReference type="EMBL" id="REGN01002144">
    <property type="protein sequence ID" value="RNA29983.1"/>
    <property type="molecule type" value="Genomic_DNA"/>
</dbReference>
<dbReference type="Proteomes" id="UP000276133">
    <property type="component" value="Unassembled WGS sequence"/>
</dbReference>
<reference evidence="1 2" key="1">
    <citation type="journal article" date="2018" name="Sci. Rep.">
        <title>Genomic signatures of local adaptation to the degree of environmental predictability in rotifers.</title>
        <authorList>
            <person name="Franch-Gras L."/>
            <person name="Hahn C."/>
            <person name="Garcia-Roger E.M."/>
            <person name="Carmona M.J."/>
            <person name="Serra M."/>
            <person name="Gomez A."/>
        </authorList>
    </citation>
    <scope>NUCLEOTIDE SEQUENCE [LARGE SCALE GENOMIC DNA]</scope>
    <source>
        <strain evidence="1">HYR1</strain>
    </source>
</reference>
<comment type="caution">
    <text evidence="1">The sequence shown here is derived from an EMBL/GenBank/DDBJ whole genome shotgun (WGS) entry which is preliminary data.</text>
</comment>
<organism evidence="1 2">
    <name type="scientific">Brachionus plicatilis</name>
    <name type="common">Marine rotifer</name>
    <name type="synonym">Brachionus muelleri</name>
    <dbReference type="NCBI Taxonomy" id="10195"/>
    <lineage>
        <taxon>Eukaryota</taxon>
        <taxon>Metazoa</taxon>
        <taxon>Spiralia</taxon>
        <taxon>Gnathifera</taxon>
        <taxon>Rotifera</taxon>
        <taxon>Eurotatoria</taxon>
        <taxon>Monogononta</taxon>
        <taxon>Pseudotrocha</taxon>
        <taxon>Ploima</taxon>
        <taxon>Brachionidae</taxon>
        <taxon>Brachionus</taxon>
    </lineage>
</organism>
<sequence>MISSSGSRNIIKKFVIIYTKNSERSIVHSFSELKFRYYCIKIGISDNALEAVKKKNIEWIEGGLRQG</sequence>
<protein>
    <submittedName>
        <fullName evidence="1">Uncharacterized protein</fullName>
    </submittedName>
</protein>
<gene>
    <name evidence="1" type="ORF">BpHYR1_028421</name>
</gene>
<name>A0A3M7S2D2_BRAPC</name>
<dbReference type="AlphaFoldDB" id="A0A3M7S2D2"/>
<accession>A0A3M7S2D2</accession>
<evidence type="ECO:0000313" key="2">
    <source>
        <dbReference type="Proteomes" id="UP000276133"/>
    </source>
</evidence>
<evidence type="ECO:0000313" key="1">
    <source>
        <dbReference type="EMBL" id="RNA29983.1"/>
    </source>
</evidence>